<evidence type="ECO:0000256" key="1">
    <source>
        <dbReference type="SAM" id="MobiDB-lite"/>
    </source>
</evidence>
<proteinExistence type="predicted"/>
<dbReference type="Proteomes" id="UP000187429">
    <property type="component" value="Unassembled WGS sequence"/>
</dbReference>
<protein>
    <submittedName>
        <fullName evidence="2">Uncharacterized protein</fullName>
    </submittedName>
</protein>
<dbReference type="EMBL" id="LSSM01004831">
    <property type="protein sequence ID" value="OMJ13990.1"/>
    <property type="molecule type" value="Genomic_DNA"/>
</dbReference>
<reference evidence="3" key="1">
    <citation type="submission" date="2017-01" db="EMBL/GenBank/DDBJ databases">
        <authorList>
            <person name="Wang Y."/>
            <person name="White M."/>
            <person name="Kvist S."/>
            <person name="Moncalvo J.-M."/>
        </authorList>
    </citation>
    <scope>NUCLEOTIDE SEQUENCE [LARGE SCALE GENOMIC DNA]</scope>
    <source>
        <strain evidence="3">ID-206-W2</strain>
    </source>
</reference>
<gene>
    <name evidence="2" type="ORF">AYI69_g8770</name>
</gene>
<sequence>MDGPKIHILEKVVLNIKFEIEIVFPIEFILLKKCAVSIILGRYACQLLKSAVDYKDVIWTFSCEGRKIKKQLYNKNEVSEQLISDISESTESDSSDYYEKSGKTSDSDDGNEALFLEVLNYEIIKSSNTEDFIIKRESDLKIEPETFEEKLINIISDFDEIDINTKGRFYHLMMENKDLISIK</sequence>
<keyword evidence="3" id="KW-1185">Reference proteome</keyword>
<evidence type="ECO:0000313" key="2">
    <source>
        <dbReference type="EMBL" id="OMJ13990.1"/>
    </source>
</evidence>
<comment type="caution">
    <text evidence="2">The sequence shown here is derived from an EMBL/GenBank/DDBJ whole genome shotgun (WGS) entry which is preliminary data.</text>
</comment>
<accession>A0A1R1XH88</accession>
<organism evidence="2 3">
    <name type="scientific">Smittium culicis</name>
    <dbReference type="NCBI Taxonomy" id="133412"/>
    <lineage>
        <taxon>Eukaryota</taxon>
        <taxon>Fungi</taxon>
        <taxon>Fungi incertae sedis</taxon>
        <taxon>Zoopagomycota</taxon>
        <taxon>Kickxellomycotina</taxon>
        <taxon>Harpellomycetes</taxon>
        <taxon>Harpellales</taxon>
        <taxon>Legeriomycetaceae</taxon>
        <taxon>Smittium</taxon>
    </lineage>
</organism>
<evidence type="ECO:0000313" key="3">
    <source>
        <dbReference type="Proteomes" id="UP000187429"/>
    </source>
</evidence>
<dbReference type="AlphaFoldDB" id="A0A1R1XH88"/>
<feature type="compositionally biased region" description="Basic and acidic residues" evidence="1">
    <location>
        <begin position="97"/>
        <end position="106"/>
    </location>
</feature>
<feature type="region of interest" description="Disordered" evidence="1">
    <location>
        <begin position="87"/>
        <end position="108"/>
    </location>
</feature>
<name>A0A1R1XH88_9FUNG</name>